<dbReference type="PROSITE" id="PS00134">
    <property type="entry name" value="TRYPSIN_HIS"/>
    <property type="match status" value="1"/>
</dbReference>
<gene>
    <name evidence="9" type="ORF">CVLEPA_LOCUS4279</name>
</gene>
<dbReference type="SUPFAM" id="SSF50494">
    <property type="entry name" value="Trypsin-like serine proteases"/>
    <property type="match status" value="1"/>
</dbReference>
<dbReference type="InterPro" id="IPR033116">
    <property type="entry name" value="TRYPSIN_SER"/>
</dbReference>
<dbReference type="PROSITE" id="PS01180">
    <property type="entry name" value="CUB"/>
    <property type="match status" value="1"/>
</dbReference>
<sequence length="455" mass="48598">MGYAQTVYEPTGTIASVGYPDGYTSSAAESWKFRVPGAFFYTITFTDVDLDQDGCYDYLVIYDDSDYLAPGKTICDLPSAPIKIDSSKITITFNTASAFAAGKRGAGFRFVYTTNDNAPPPSTSAAFTTTVEPTPPSTIVITSEQPPSPTTTTSGVSVTTTTVANTAPPAGGNFPTDGQDDSQCGNPARQPQITGFDYKAQTAALSQYQISSSNRVVNGEEAIPHSWPWQVGLQGSYGSLYCGGTLVDAEWVVTAAHCAPLIFIGTYGSDQVALGMHDRRGNEASKQLIDVAAVYVHPQYDSPDRSHDVAMVKLKTPAVLNDDVSVACEAHKDWDFPANMQCVVTGWGVTVEGGNQVTDKLQQAPLPLLSDQDCYDLYQEANLDTTPDMQCAGGQGKGACNGDSGGPLNCYVNNRWYHMGIVSFGEASCDTEIASIFARVAELRDFIDGTIAQYS</sequence>
<dbReference type="InterPro" id="IPR035914">
    <property type="entry name" value="Sperma_CUB_dom_sf"/>
</dbReference>
<keyword evidence="10" id="KW-1185">Reference proteome</keyword>
<evidence type="ECO:0000259" key="8">
    <source>
        <dbReference type="PROSITE" id="PS50240"/>
    </source>
</evidence>
<keyword evidence="1 5" id="KW-0645">Protease</keyword>
<protein>
    <recommendedName>
        <fullName evidence="11">Peptidase S1 domain-containing protein</fullName>
    </recommendedName>
</protein>
<dbReference type="Pfam" id="PF00431">
    <property type="entry name" value="CUB"/>
    <property type="match status" value="1"/>
</dbReference>
<proteinExistence type="predicted"/>
<dbReference type="PRINTS" id="PR00722">
    <property type="entry name" value="CHYMOTRYPSIN"/>
</dbReference>
<evidence type="ECO:0000256" key="3">
    <source>
        <dbReference type="ARBA" id="ARBA00023157"/>
    </source>
</evidence>
<comment type="caution">
    <text evidence="4">Lacks conserved residue(s) required for the propagation of feature annotation.</text>
</comment>
<evidence type="ECO:0008006" key="11">
    <source>
        <dbReference type="Google" id="ProtNLM"/>
    </source>
</evidence>
<keyword evidence="2 5" id="KW-0720">Serine protease</keyword>
<dbReference type="InterPro" id="IPR043504">
    <property type="entry name" value="Peptidase_S1_PA_chymotrypsin"/>
</dbReference>
<dbReference type="InterPro" id="IPR018114">
    <property type="entry name" value="TRYPSIN_HIS"/>
</dbReference>
<accession>A0ABP0F761</accession>
<dbReference type="PROSITE" id="PS50240">
    <property type="entry name" value="TRYPSIN_DOM"/>
    <property type="match status" value="1"/>
</dbReference>
<name>A0ABP0F761_CLALP</name>
<dbReference type="SMART" id="SM00020">
    <property type="entry name" value="Tryp_SPc"/>
    <property type="match status" value="1"/>
</dbReference>
<dbReference type="InterPro" id="IPR001314">
    <property type="entry name" value="Peptidase_S1A"/>
</dbReference>
<dbReference type="CDD" id="cd00190">
    <property type="entry name" value="Tryp_SPc"/>
    <property type="match status" value="1"/>
</dbReference>
<dbReference type="Gene3D" id="2.40.10.10">
    <property type="entry name" value="Trypsin-like serine proteases"/>
    <property type="match status" value="1"/>
</dbReference>
<evidence type="ECO:0000313" key="9">
    <source>
        <dbReference type="EMBL" id="CAK8674593.1"/>
    </source>
</evidence>
<evidence type="ECO:0000256" key="1">
    <source>
        <dbReference type="ARBA" id="ARBA00022670"/>
    </source>
</evidence>
<evidence type="ECO:0000259" key="7">
    <source>
        <dbReference type="PROSITE" id="PS01180"/>
    </source>
</evidence>
<dbReference type="PROSITE" id="PS00135">
    <property type="entry name" value="TRYPSIN_SER"/>
    <property type="match status" value="1"/>
</dbReference>
<evidence type="ECO:0000256" key="6">
    <source>
        <dbReference type="SAM" id="MobiDB-lite"/>
    </source>
</evidence>
<reference evidence="9 10" key="1">
    <citation type="submission" date="2024-02" db="EMBL/GenBank/DDBJ databases">
        <authorList>
            <person name="Daric V."/>
            <person name="Darras S."/>
        </authorList>
    </citation>
    <scope>NUCLEOTIDE SEQUENCE [LARGE SCALE GENOMIC DNA]</scope>
</reference>
<feature type="domain" description="Peptidase S1" evidence="8">
    <location>
        <begin position="216"/>
        <end position="452"/>
    </location>
</feature>
<keyword evidence="5" id="KW-0378">Hydrolase</keyword>
<evidence type="ECO:0000256" key="5">
    <source>
        <dbReference type="RuleBase" id="RU363034"/>
    </source>
</evidence>
<feature type="region of interest" description="Disordered" evidence="6">
    <location>
        <begin position="166"/>
        <end position="186"/>
    </location>
</feature>
<keyword evidence="3" id="KW-1015">Disulfide bond</keyword>
<dbReference type="Gene3D" id="2.60.120.290">
    <property type="entry name" value="Spermadhesin, CUB domain"/>
    <property type="match status" value="1"/>
</dbReference>
<evidence type="ECO:0000313" key="10">
    <source>
        <dbReference type="Proteomes" id="UP001642483"/>
    </source>
</evidence>
<dbReference type="Pfam" id="PF00089">
    <property type="entry name" value="Trypsin"/>
    <property type="match status" value="1"/>
</dbReference>
<dbReference type="PANTHER" id="PTHR24252:SF7">
    <property type="entry name" value="HYALIN"/>
    <property type="match status" value="1"/>
</dbReference>
<dbReference type="EMBL" id="CAWYQH010000013">
    <property type="protein sequence ID" value="CAK8674593.1"/>
    <property type="molecule type" value="Genomic_DNA"/>
</dbReference>
<dbReference type="InterPro" id="IPR001254">
    <property type="entry name" value="Trypsin_dom"/>
</dbReference>
<comment type="caution">
    <text evidence="9">The sequence shown here is derived from an EMBL/GenBank/DDBJ whole genome shotgun (WGS) entry which is preliminary data.</text>
</comment>
<dbReference type="SUPFAM" id="SSF49854">
    <property type="entry name" value="Spermadhesin, CUB domain"/>
    <property type="match status" value="1"/>
</dbReference>
<dbReference type="SMART" id="SM00042">
    <property type="entry name" value="CUB"/>
    <property type="match status" value="1"/>
</dbReference>
<organism evidence="9 10">
    <name type="scientific">Clavelina lepadiformis</name>
    <name type="common">Light-bulb sea squirt</name>
    <name type="synonym">Ascidia lepadiformis</name>
    <dbReference type="NCBI Taxonomy" id="159417"/>
    <lineage>
        <taxon>Eukaryota</taxon>
        <taxon>Metazoa</taxon>
        <taxon>Chordata</taxon>
        <taxon>Tunicata</taxon>
        <taxon>Ascidiacea</taxon>
        <taxon>Aplousobranchia</taxon>
        <taxon>Clavelinidae</taxon>
        <taxon>Clavelina</taxon>
    </lineage>
</organism>
<dbReference type="Proteomes" id="UP001642483">
    <property type="component" value="Unassembled WGS sequence"/>
</dbReference>
<feature type="domain" description="CUB" evidence="7">
    <location>
        <begin position="1"/>
        <end position="115"/>
    </location>
</feature>
<evidence type="ECO:0000256" key="4">
    <source>
        <dbReference type="PROSITE-ProRule" id="PRU00059"/>
    </source>
</evidence>
<dbReference type="InterPro" id="IPR009003">
    <property type="entry name" value="Peptidase_S1_PA"/>
</dbReference>
<dbReference type="PANTHER" id="PTHR24252">
    <property type="entry name" value="ACROSIN-RELATED"/>
    <property type="match status" value="1"/>
</dbReference>
<evidence type="ECO:0000256" key="2">
    <source>
        <dbReference type="ARBA" id="ARBA00022825"/>
    </source>
</evidence>
<dbReference type="CDD" id="cd00041">
    <property type="entry name" value="CUB"/>
    <property type="match status" value="1"/>
</dbReference>
<dbReference type="InterPro" id="IPR000859">
    <property type="entry name" value="CUB_dom"/>
</dbReference>